<evidence type="ECO:0000256" key="6">
    <source>
        <dbReference type="ARBA" id="ARBA00023315"/>
    </source>
</evidence>
<dbReference type="Proteomes" id="UP000006732">
    <property type="component" value="Chromosome"/>
</dbReference>
<comment type="subcellular location">
    <subcellularLocation>
        <location evidence="1">Cell inner membrane</location>
    </subcellularLocation>
</comment>
<reference evidence="7 8" key="1">
    <citation type="submission" date="2006-10" db="EMBL/GenBank/DDBJ databases">
        <title>Complete sequence of chromosome of Pelobacter propionicus DSM 2379.</title>
        <authorList>
            <consortium name="US DOE Joint Genome Institute"/>
            <person name="Copeland A."/>
            <person name="Lucas S."/>
            <person name="Lapidus A."/>
            <person name="Barry K."/>
            <person name="Detter J.C."/>
            <person name="Glavina del Rio T."/>
            <person name="Hammon N."/>
            <person name="Israni S."/>
            <person name="Dalin E."/>
            <person name="Tice H."/>
            <person name="Pitluck S."/>
            <person name="Saunders E."/>
            <person name="Brettin T."/>
            <person name="Bruce D."/>
            <person name="Han C."/>
            <person name="Tapia R."/>
            <person name="Schmutz J."/>
            <person name="Larimer F."/>
            <person name="Land M."/>
            <person name="Hauser L."/>
            <person name="Kyrpides N."/>
            <person name="Kim E."/>
            <person name="Lovley D."/>
            <person name="Richardson P."/>
        </authorList>
    </citation>
    <scope>NUCLEOTIDE SEQUENCE [LARGE SCALE GENOMIC DNA]</scope>
    <source>
        <strain evidence="8">DSM 2379 / NBRC 103807 / OttBd1</strain>
    </source>
</reference>
<dbReference type="AlphaFoldDB" id="A1ATF3"/>
<dbReference type="KEGG" id="ppd:Ppro_3026"/>
<dbReference type="STRING" id="338966.Ppro_3026"/>
<keyword evidence="5" id="KW-0472">Membrane</keyword>
<dbReference type="GO" id="GO:0005886">
    <property type="term" value="C:plasma membrane"/>
    <property type="evidence" value="ECO:0007669"/>
    <property type="project" value="UniProtKB-SubCell"/>
</dbReference>
<dbReference type="eggNOG" id="COG1560">
    <property type="taxonomic scope" value="Bacteria"/>
</dbReference>
<keyword evidence="4 7" id="KW-0808">Transferase</keyword>
<evidence type="ECO:0000313" key="8">
    <source>
        <dbReference type="Proteomes" id="UP000006732"/>
    </source>
</evidence>
<gene>
    <name evidence="7" type="ordered locus">Ppro_3026</name>
</gene>
<dbReference type="RefSeq" id="WP_011736859.1">
    <property type="nucleotide sequence ID" value="NC_008609.1"/>
</dbReference>
<keyword evidence="6 7" id="KW-0012">Acyltransferase</keyword>
<evidence type="ECO:0000256" key="4">
    <source>
        <dbReference type="ARBA" id="ARBA00022679"/>
    </source>
</evidence>
<dbReference type="EMBL" id="CP000482">
    <property type="protein sequence ID" value="ABL00624.1"/>
    <property type="molecule type" value="Genomic_DNA"/>
</dbReference>
<dbReference type="GO" id="GO:0016746">
    <property type="term" value="F:acyltransferase activity"/>
    <property type="evidence" value="ECO:0007669"/>
    <property type="project" value="UniProtKB-KW"/>
</dbReference>
<dbReference type="PANTHER" id="PTHR30606">
    <property type="entry name" value="LIPID A BIOSYNTHESIS LAUROYL ACYLTRANSFERASE"/>
    <property type="match status" value="1"/>
</dbReference>
<dbReference type="PANTHER" id="PTHR30606:SF9">
    <property type="entry name" value="LIPID A BIOSYNTHESIS LAUROYLTRANSFERASE"/>
    <property type="match status" value="1"/>
</dbReference>
<evidence type="ECO:0000256" key="1">
    <source>
        <dbReference type="ARBA" id="ARBA00004533"/>
    </source>
</evidence>
<dbReference type="PIRSF" id="PIRSF026649">
    <property type="entry name" value="MsbB"/>
    <property type="match status" value="1"/>
</dbReference>
<dbReference type="OrthoDB" id="9803456at2"/>
<keyword evidence="2" id="KW-1003">Cell membrane</keyword>
<proteinExistence type="predicted"/>
<dbReference type="HOGENOM" id="CLU_049421_4_0_7"/>
<evidence type="ECO:0000256" key="3">
    <source>
        <dbReference type="ARBA" id="ARBA00022519"/>
    </source>
</evidence>
<protein>
    <submittedName>
        <fullName evidence="7">Lipid A biosynthesis acyltransferase</fullName>
    </submittedName>
</protein>
<name>A1ATF3_PELPD</name>
<dbReference type="Pfam" id="PF03279">
    <property type="entry name" value="Lip_A_acyltrans"/>
    <property type="match status" value="1"/>
</dbReference>
<evidence type="ECO:0000313" key="7">
    <source>
        <dbReference type="EMBL" id="ABL00624.1"/>
    </source>
</evidence>
<organism evidence="7 8">
    <name type="scientific">Pelobacter propionicus (strain DSM 2379 / NBRC 103807 / OttBd1)</name>
    <dbReference type="NCBI Taxonomy" id="338966"/>
    <lineage>
        <taxon>Bacteria</taxon>
        <taxon>Pseudomonadati</taxon>
        <taxon>Thermodesulfobacteriota</taxon>
        <taxon>Desulfuromonadia</taxon>
        <taxon>Desulfuromonadales</taxon>
        <taxon>Desulfuromonadaceae</taxon>
        <taxon>Pelobacter</taxon>
    </lineage>
</organism>
<evidence type="ECO:0000256" key="2">
    <source>
        <dbReference type="ARBA" id="ARBA00022475"/>
    </source>
</evidence>
<sequence length="316" mass="36102">MKRIVWLLQIAAFYLFTLAMSTIPEGRIRGTGRCMGLLMHRLLAGRRRIAIDNINQALAFMKRHPAWSCRYETAEEIARENFINLGISLVETCRLYHGKGNAIIDAIEMRGREHYERARSKNRGLIFVTGHCGNWELMALAFGRVFDDSMSVLARRQNNPYLNSMVEKMRMRYKNSVIYKQGSLRQIIGVIRKRGVIGILADQAVLRTEGVLVDVLGRRAWASKAPSIIAQKTGVPLVPAFIHREEGRHVITIWPEFVPSGDTSEEGVQRDVQALARYQEAFVCAHPQDWLWMHRRWKRAGEPGEPTPVLPGESQR</sequence>
<keyword evidence="8" id="KW-1185">Reference proteome</keyword>
<keyword evidence="3" id="KW-0997">Cell inner membrane</keyword>
<dbReference type="GO" id="GO:0009247">
    <property type="term" value="P:glycolipid biosynthetic process"/>
    <property type="evidence" value="ECO:0007669"/>
    <property type="project" value="UniProtKB-ARBA"/>
</dbReference>
<accession>A1ATF3</accession>
<dbReference type="CDD" id="cd07984">
    <property type="entry name" value="LPLAT_LABLAT-like"/>
    <property type="match status" value="1"/>
</dbReference>
<evidence type="ECO:0000256" key="5">
    <source>
        <dbReference type="ARBA" id="ARBA00023136"/>
    </source>
</evidence>
<dbReference type="InterPro" id="IPR004960">
    <property type="entry name" value="LipA_acyltrans"/>
</dbReference>